<proteinExistence type="predicted"/>
<evidence type="ECO:0000313" key="3">
    <source>
        <dbReference type="Proteomes" id="UP001460270"/>
    </source>
</evidence>
<protein>
    <submittedName>
        <fullName evidence="2">Uncharacterized protein</fullName>
    </submittedName>
</protein>
<evidence type="ECO:0000256" key="1">
    <source>
        <dbReference type="SAM" id="MobiDB-lite"/>
    </source>
</evidence>
<comment type="caution">
    <text evidence="2">The sequence shown here is derived from an EMBL/GenBank/DDBJ whole genome shotgun (WGS) entry which is preliminary data.</text>
</comment>
<accession>A0AAW0NN66</accession>
<dbReference type="EMBL" id="JBBPFD010000015">
    <property type="protein sequence ID" value="KAK7896574.1"/>
    <property type="molecule type" value="Genomic_DNA"/>
</dbReference>
<dbReference type="AlphaFoldDB" id="A0AAW0NN66"/>
<gene>
    <name evidence="2" type="ORF">WMY93_021899</name>
</gene>
<reference evidence="3" key="1">
    <citation type="submission" date="2024-04" db="EMBL/GenBank/DDBJ databases">
        <title>Salinicola lusitanus LLJ914,a marine bacterium isolated from the Okinawa Trough.</title>
        <authorList>
            <person name="Li J."/>
        </authorList>
    </citation>
    <scope>NUCLEOTIDE SEQUENCE [LARGE SCALE GENOMIC DNA]</scope>
</reference>
<dbReference type="Proteomes" id="UP001460270">
    <property type="component" value="Unassembled WGS sequence"/>
</dbReference>
<evidence type="ECO:0000313" key="2">
    <source>
        <dbReference type="EMBL" id="KAK7896574.1"/>
    </source>
</evidence>
<organism evidence="2 3">
    <name type="scientific">Mugilogobius chulae</name>
    <name type="common">yellowstripe goby</name>
    <dbReference type="NCBI Taxonomy" id="88201"/>
    <lineage>
        <taxon>Eukaryota</taxon>
        <taxon>Metazoa</taxon>
        <taxon>Chordata</taxon>
        <taxon>Craniata</taxon>
        <taxon>Vertebrata</taxon>
        <taxon>Euteleostomi</taxon>
        <taxon>Actinopterygii</taxon>
        <taxon>Neopterygii</taxon>
        <taxon>Teleostei</taxon>
        <taxon>Neoteleostei</taxon>
        <taxon>Acanthomorphata</taxon>
        <taxon>Gobiaria</taxon>
        <taxon>Gobiiformes</taxon>
        <taxon>Gobioidei</taxon>
        <taxon>Gobiidae</taxon>
        <taxon>Gobionellinae</taxon>
        <taxon>Mugilogobius</taxon>
    </lineage>
</organism>
<feature type="region of interest" description="Disordered" evidence="1">
    <location>
        <begin position="1"/>
        <end position="32"/>
    </location>
</feature>
<keyword evidence="3" id="KW-1185">Reference proteome</keyword>
<name>A0AAW0NN66_9GOBI</name>
<sequence length="120" mass="12944">MDDGCEMSDGVQAKVPIRGQPEGGVSATGANGRRLEETAALVNAWPRLTQPPLQDKAAFPPGIFSGWRHNRGKNSEAGDELTSCAVLKGEDHLQERLALRLAVRQSSRGEDYDCKTQATP</sequence>